<organism evidence="13 14">
    <name type="scientific">Citricoccus parietis</name>
    <dbReference type="NCBI Taxonomy" id="592307"/>
    <lineage>
        <taxon>Bacteria</taxon>
        <taxon>Bacillati</taxon>
        <taxon>Actinomycetota</taxon>
        <taxon>Actinomycetes</taxon>
        <taxon>Micrococcales</taxon>
        <taxon>Micrococcaceae</taxon>
        <taxon>Citricoccus</taxon>
    </lineage>
</organism>
<dbReference type="Pfam" id="PF02367">
    <property type="entry name" value="TsaE"/>
    <property type="match status" value="2"/>
</dbReference>
<evidence type="ECO:0000256" key="2">
    <source>
        <dbReference type="ARBA" id="ARBA00007599"/>
    </source>
</evidence>
<keyword evidence="4" id="KW-0963">Cytoplasm</keyword>
<dbReference type="InterPro" id="IPR027417">
    <property type="entry name" value="P-loop_NTPase"/>
</dbReference>
<keyword evidence="5" id="KW-0819">tRNA processing</keyword>
<evidence type="ECO:0000313" key="14">
    <source>
        <dbReference type="Proteomes" id="UP001589766"/>
    </source>
</evidence>
<evidence type="ECO:0000256" key="3">
    <source>
        <dbReference type="ARBA" id="ARBA00019010"/>
    </source>
</evidence>
<dbReference type="PANTHER" id="PTHR33540">
    <property type="entry name" value="TRNA THREONYLCARBAMOYLADENOSINE BIOSYNTHESIS PROTEIN TSAE"/>
    <property type="match status" value="1"/>
</dbReference>
<dbReference type="Gene3D" id="3.40.50.300">
    <property type="entry name" value="P-loop containing nucleotide triphosphate hydrolases"/>
    <property type="match status" value="1"/>
</dbReference>
<evidence type="ECO:0000256" key="5">
    <source>
        <dbReference type="ARBA" id="ARBA00022694"/>
    </source>
</evidence>
<evidence type="ECO:0000256" key="11">
    <source>
        <dbReference type="ARBA" id="ARBA00032441"/>
    </source>
</evidence>
<keyword evidence="7" id="KW-0547">Nucleotide-binding</keyword>
<keyword evidence="8" id="KW-0067">ATP-binding</keyword>
<dbReference type="InterPro" id="IPR003442">
    <property type="entry name" value="T6A_TsaE"/>
</dbReference>
<sequence length="228" mass="22974">MRDLTGAASRRPDPVLRIEVELDGAEATQAWAAHLASVLRAGDVLILTGELGAGKTTFTQGLGAGLGVREGIISPTFVISRIHPSLVERPGGTDGTGGSGGTGGAGGSGSGGPDLVHVDAYRLGSAGELSDLDLDATVDRSVTVVEWGRGLAEPLAGWPDDPGASWLDIELIRATGSGEPGDAGTRADAEAGTIVTDFSDEDGTGADETRTAFVLGYGPRWAGADLPG</sequence>
<dbReference type="PANTHER" id="PTHR33540:SF2">
    <property type="entry name" value="TRNA THREONYLCARBAMOYLADENOSINE BIOSYNTHESIS PROTEIN TSAE"/>
    <property type="match status" value="1"/>
</dbReference>
<reference evidence="13 14" key="1">
    <citation type="submission" date="2024-09" db="EMBL/GenBank/DDBJ databases">
        <authorList>
            <person name="Sun Q."/>
            <person name="Mori K."/>
        </authorList>
    </citation>
    <scope>NUCLEOTIDE SEQUENCE [LARGE SCALE GENOMIC DNA]</scope>
    <source>
        <strain evidence="13 14">CCM 7609</strain>
    </source>
</reference>
<dbReference type="EMBL" id="JBHLWH010000045">
    <property type="protein sequence ID" value="MFC0249990.1"/>
    <property type="molecule type" value="Genomic_DNA"/>
</dbReference>
<evidence type="ECO:0000256" key="4">
    <source>
        <dbReference type="ARBA" id="ARBA00022490"/>
    </source>
</evidence>
<evidence type="ECO:0000313" key="13">
    <source>
        <dbReference type="EMBL" id="MFC0249990.1"/>
    </source>
</evidence>
<dbReference type="SUPFAM" id="SSF52540">
    <property type="entry name" value="P-loop containing nucleoside triphosphate hydrolases"/>
    <property type="match status" value="1"/>
</dbReference>
<evidence type="ECO:0000256" key="1">
    <source>
        <dbReference type="ARBA" id="ARBA00004496"/>
    </source>
</evidence>
<dbReference type="Proteomes" id="UP001589766">
    <property type="component" value="Unassembled WGS sequence"/>
</dbReference>
<evidence type="ECO:0000256" key="6">
    <source>
        <dbReference type="ARBA" id="ARBA00022723"/>
    </source>
</evidence>
<comment type="function">
    <text evidence="10">Required for the formation of a threonylcarbamoyl group on adenosine at position 37 (t(6)A37) in tRNAs that read codons beginning with adenine. Is involved in the transfer of the threonylcarbamoyl moiety of threonylcarbamoyl-AMP (TC-AMP) to the N6 group of A37, together with TsaD and TsaB. TsaE seems to play an indirect role in the t(6)A biosynthesis pathway, possibly in regulating the core enzymatic function of TsaD.</text>
</comment>
<keyword evidence="14" id="KW-1185">Reference proteome</keyword>
<dbReference type="RefSeq" id="WP_378043343.1">
    <property type="nucleotide sequence ID" value="NZ_JBHLWH010000045.1"/>
</dbReference>
<evidence type="ECO:0000256" key="9">
    <source>
        <dbReference type="ARBA" id="ARBA00022842"/>
    </source>
</evidence>
<comment type="similarity">
    <text evidence="2">Belongs to the TsaE family.</text>
</comment>
<evidence type="ECO:0000256" key="10">
    <source>
        <dbReference type="ARBA" id="ARBA00024908"/>
    </source>
</evidence>
<evidence type="ECO:0000256" key="12">
    <source>
        <dbReference type="SAM" id="MobiDB-lite"/>
    </source>
</evidence>
<comment type="subcellular location">
    <subcellularLocation>
        <location evidence="1">Cytoplasm</location>
    </subcellularLocation>
</comment>
<protein>
    <recommendedName>
        <fullName evidence="3">tRNA threonylcarbamoyladenosine biosynthesis protein TsaE</fullName>
    </recommendedName>
    <alternativeName>
        <fullName evidence="11">t(6)A37 threonylcarbamoyladenosine biosynthesis protein TsaE</fullName>
    </alternativeName>
</protein>
<name>A0ABV6F8Y9_9MICC</name>
<comment type="caution">
    <text evidence="13">The sequence shown here is derived from an EMBL/GenBank/DDBJ whole genome shotgun (WGS) entry which is preliminary data.</text>
</comment>
<evidence type="ECO:0000256" key="7">
    <source>
        <dbReference type="ARBA" id="ARBA00022741"/>
    </source>
</evidence>
<keyword evidence="6" id="KW-0479">Metal-binding</keyword>
<accession>A0ABV6F8Y9</accession>
<gene>
    <name evidence="13" type="ORF">ACFFIO_15890</name>
</gene>
<feature type="region of interest" description="Disordered" evidence="12">
    <location>
        <begin position="84"/>
        <end position="112"/>
    </location>
</feature>
<evidence type="ECO:0000256" key="8">
    <source>
        <dbReference type="ARBA" id="ARBA00022840"/>
    </source>
</evidence>
<feature type="compositionally biased region" description="Gly residues" evidence="12">
    <location>
        <begin position="92"/>
        <end position="112"/>
    </location>
</feature>
<keyword evidence="9" id="KW-0460">Magnesium</keyword>
<proteinExistence type="inferred from homology"/>